<comment type="similarity">
    <text evidence="1">Belongs to the DNA polymerase type-A family.</text>
</comment>
<evidence type="ECO:0000313" key="6">
    <source>
        <dbReference type="EMBL" id="TFB53642.1"/>
    </source>
</evidence>
<dbReference type="GO" id="GO:0003887">
    <property type="term" value="F:DNA-directed DNA polymerase activity"/>
    <property type="evidence" value="ECO:0007669"/>
    <property type="project" value="UniProtKB-EC"/>
</dbReference>
<dbReference type="EC" id="2.7.7.7" evidence="2"/>
<feature type="domain" description="DNA-directed DNA polymerase family A palm" evidence="5">
    <location>
        <begin position="339"/>
        <end position="534"/>
    </location>
</feature>
<dbReference type="Gene3D" id="1.10.150.20">
    <property type="entry name" value="5' to 3' exonuclease, C-terminal subdomain"/>
    <property type="match status" value="1"/>
</dbReference>
<dbReference type="PRINTS" id="PR00868">
    <property type="entry name" value="DNAPOLI"/>
</dbReference>
<dbReference type="Proteomes" id="UP000297866">
    <property type="component" value="Unassembled WGS sequence"/>
</dbReference>
<keyword evidence="3" id="KW-0235">DNA replication</keyword>
<dbReference type="PANTHER" id="PTHR10133">
    <property type="entry name" value="DNA POLYMERASE I"/>
    <property type="match status" value="1"/>
</dbReference>
<organism evidence="6 7">
    <name type="scientific">Cryobacterium tagatosivorans</name>
    <dbReference type="NCBI Taxonomy" id="1259199"/>
    <lineage>
        <taxon>Bacteria</taxon>
        <taxon>Bacillati</taxon>
        <taxon>Actinomycetota</taxon>
        <taxon>Actinomycetes</taxon>
        <taxon>Micrococcales</taxon>
        <taxon>Microbacteriaceae</taxon>
        <taxon>Cryobacterium</taxon>
    </lineage>
</organism>
<dbReference type="InterPro" id="IPR002298">
    <property type="entry name" value="DNA_polymerase_A"/>
</dbReference>
<dbReference type="PANTHER" id="PTHR10133:SF27">
    <property type="entry name" value="DNA POLYMERASE NU"/>
    <property type="match status" value="1"/>
</dbReference>
<evidence type="ECO:0000256" key="3">
    <source>
        <dbReference type="ARBA" id="ARBA00022705"/>
    </source>
</evidence>
<sequence length="616" mass="67419">MSTLHLDLATADADRLWDYGPGFVRLAGFAVGDSPVVTTTDITMVVEMIEKADLVVGHNVLGFDLPALELYYGLDLARLVREDRVMDTLLAARQNDPPLSGKVDARRYSLDALAKRLELGGKPAGDCGSALKTLACEFEGYDKIPVDHPDYVRYLVQDVELVRELSKLLVVDDYLRREHQVMWRLGHIAKHGFRVDLDLVQRLIAERAARVETLKKRLYTVHGLPLAGKKPHTTTAGILALEKAFIDLGVTPPRTPTGALATGKEALTQLETQHPENVGLVELCQTLRTFNGERSMAQTLLENSSSDGRVHPGVAAVQATGRISITDPGLSVMGKRDRGNICERAMLLPDVGHVLIGADLSQIDARAMAMHCQDENYIAALAPGKDMHDEMAAAVFGEDGWVRGAGHHPRRGDAKAITHATTYGMGPAALAASAGYSLADAERQLATLELKFPGLAAFKKWIRADASRQVIANAFGRRMRVQPGKEYTQAPAHIGQGTARDLMMEGVLRLPEWLLPGLRAIVHDEIVLSVPEHRADEAEAAVLDALQFAYRIAPDAASVLVLADRSDRGHDWADCYRSEKKGWPEVARDHRELMTCTYVGCTWHTTDNLSQEGRAA</sequence>
<dbReference type="SUPFAM" id="SSF56672">
    <property type="entry name" value="DNA/RNA polymerases"/>
    <property type="match status" value="1"/>
</dbReference>
<dbReference type="Gene3D" id="1.20.1060.10">
    <property type="entry name" value="Taq DNA Polymerase, Chain T, domain 4"/>
    <property type="match status" value="1"/>
</dbReference>
<dbReference type="InterPro" id="IPR036397">
    <property type="entry name" value="RNaseH_sf"/>
</dbReference>
<dbReference type="InterPro" id="IPR043502">
    <property type="entry name" value="DNA/RNA_pol_sf"/>
</dbReference>
<name>A0A4R8UID8_9MICO</name>
<keyword evidence="7" id="KW-1185">Reference proteome</keyword>
<evidence type="ECO:0000256" key="1">
    <source>
        <dbReference type="ARBA" id="ARBA00007705"/>
    </source>
</evidence>
<gene>
    <name evidence="6" type="ORF">E3O23_04760</name>
</gene>
<dbReference type="Gene3D" id="3.30.70.370">
    <property type="match status" value="1"/>
</dbReference>
<dbReference type="GO" id="GO:0006302">
    <property type="term" value="P:double-strand break repair"/>
    <property type="evidence" value="ECO:0007669"/>
    <property type="project" value="TreeGrafter"/>
</dbReference>
<evidence type="ECO:0000256" key="2">
    <source>
        <dbReference type="ARBA" id="ARBA00012417"/>
    </source>
</evidence>
<dbReference type="SUPFAM" id="SSF53098">
    <property type="entry name" value="Ribonuclease H-like"/>
    <property type="match status" value="1"/>
</dbReference>
<evidence type="ECO:0000313" key="7">
    <source>
        <dbReference type="Proteomes" id="UP000297866"/>
    </source>
</evidence>
<evidence type="ECO:0000256" key="4">
    <source>
        <dbReference type="ARBA" id="ARBA00049244"/>
    </source>
</evidence>
<protein>
    <recommendedName>
        <fullName evidence="2">DNA-directed DNA polymerase</fullName>
        <ecNumber evidence="2">2.7.7.7</ecNumber>
    </recommendedName>
</protein>
<dbReference type="EMBL" id="SOEZ01000024">
    <property type="protein sequence ID" value="TFB53642.1"/>
    <property type="molecule type" value="Genomic_DNA"/>
</dbReference>
<dbReference type="Pfam" id="PF00476">
    <property type="entry name" value="DNA_pol_A"/>
    <property type="match status" value="1"/>
</dbReference>
<dbReference type="OrthoDB" id="5196455at2"/>
<comment type="caution">
    <text evidence="6">The sequence shown here is derived from an EMBL/GenBank/DDBJ whole genome shotgun (WGS) entry which is preliminary data.</text>
</comment>
<dbReference type="Gene3D" id="3.30.420.10">
    <property type="entry name" value="Ribonuclease H-like superfamily/Ribonuclease H"/>
    <property type="match status" value="1"/>
</dbReference>
<accession>A0A4R8UID8</accession>
<proteinExistence type="inferred from homology"/>
<dbReference type="GO" id="GO:0003677">
    <property type="term" value="F:DNA binding"/>
    <property type="evidence" value="ECO:0007669"/>
    <property type="project" value="InterPro"/>
</dbReference>
<dbReference type="InterPro" id="IPR012337">
    <property type="entry name" value="RNaseH-like_sf"/>
</dbReference>
<comment type="catalytic activity">
    <reaction evidence="4">
        <text>DNA(n) + a 2'-deoxyribonucleoside 5'-triphosphate = DNA(n+1) + diphosphate</text>
        <dbReference type="Rhea" id="RHEA:22508"/>
        <dbReference type="Rhea" id="RHEA-COMP:17339"/>
        <dbReference type="Rhea" id="RHEA-COMP:17340"/>
        <dbReference type="ChEBI" id="CHEBI:33019"/>
        <dbReference type="ChEBI" id="CHEBI:61560"/>
        <dbReference type="ChEBI" id="CHEBI:173112"/>
        <dbReference type="EC" id="2.7.7.7"/>
    </reaction>
</comment>
<dbReference type="AlphaFoldDB" id="A0A4R8UID8"/>
<reference evidence="6 7" key="1">
    <citation type="submission" date="2019-03" db="EMBL/GenBank/DDBJ databases">
        <title>Genomics of glacier-inhabiting Cryobacterium strains.</title>
        <authorList>
            <person name="Liu Q."/>
            <person name="Xin Y.-H."/>
        </authorList>
    </citation>
    <scope>NUCLEOTIDE SEQUENCE [LARGE SCALE GENOMIC DNA]</scope>
    <source>
        <strain evidence="6 7">Sr47</strain>
    </source>
</reference>
<dbReference type="InterPro" id="IPR001098">
    <property type="entry name" value="DNA-dir_DNA_pol_A_palm_dom"/>
</dbReference>
<dbReference type="SMART" id="SM00482">
    <property type="entry name" value="POLAc"/>
    <property type="match status" value="1"/>
</dbReference>
<dbReference type="GO" id="GO:0006261">
    <property type="term" value="P:DNA-templated DNA replication"/>
    <property type="evidence" value="ECO:0007669"/>
    <property type="project" value="InterPro"/>
</dbReference>
<dbReference type="RefSeq" id="WP_134488669.1">
    <property type="nucleotide sequence ID" value="NZ_SOEZ01000024.1"/>
</dbReference>
<evidence type="ECO:0000259" key="5">
    <source>
        <dbReference type="SMART" id="SM00482"/>
    </source>
</evidence>